<keyword evidence="2" id="KW-1185">Reference proteome</keyword>
<protein>
    <submittedName>
        <fullName evidence="1">Small protein</fullName>
    </submittedName>
</protein>
<dbReference type="AlphaFoldDB" id="A0A1P9WTV4"/>
<dbReference type="Pfam" id="PF03683">
    <property type="entry name" value="UPF0175"/>
    <property type="match status" value="1"/>
</dbReference>
<dbReference type="Proteomes" id="UP000187941">
    <property type="component" value="Chromosome"/>
</dbReference>
<accession>A0A1P9WTV4</accession>
<dbReference type="RefSeq" id="WP_077130221.1">
    <property type="nucleotide sequence ID" value="NZ_CP014263.1"/>
</dbReference>
<dbReference type="STRING" id="1178516.AWR27_05215"/>
<dbReference type="OrthoDB" id="5771572at2"/>
<evidence type="ECO:0000313" key="2">
    <source>
        <dbReference type="Proteomes" id="UP000187941"/>
    </source>
</evidence>
<dbReference type="EMBL" id="CP014263">
    <property type="protein sequence ID" value="AQG78778.1"/>
    <property type="molecule type" value="Genomic_DNA"/>
</dbReference>
<sequence length="78" mass="8829">MKTLTIELPDNLEIEEFEAKMLFAGQLYEKGKVTLGQATAIVGISKRAFMEIMGRFGFSVFNYSEEDIEHDIRVAPGR</sequence>
<organism evidence="1 2">
    <name type="scientific">Spirosoma montaniterrae</name>
    <dbReference type="NCBI Taxonomy" id="1178516"/>
    <lineage>
        <taxon>Bacteria</taxon>
        <taxon>Pseudomonadati</taxon>
        <taxon>Bacteroidota</taxon>
        <taxon>Cytophagia</taxon>
        <taxon>Cytophagales</taxon>
        <taxon>Cytophagaceae</taxon>
        <taxon>Spirosoma</taxon>
    </lineage>
</organism>
<proteinExistence type="predicted"/>
<dbReference type="KEGG" id="smon:AWR27_05215"/>
<name>A0A1P9WTV4_9BACT</name>
<dbReference type="InterPro" id="IPR005368">
    <property type="entry name" value="UPF0175"/>
</dbReference>
<reference evidence="1 2" key="1">
    <citation type="submission" date="2016-01" db="EMBL/GenBank/DDBJ databases">
        <authorList>
            <person name="Oliw E.H."/>
        </authorList>
    </citation>
    <scope>NUCLEOTIDE SEQUENCE [LARGE SCALE GENOMIC DNA]</scope>
    <source>
        <strain evidence="1 2">DY10</strain>
    </source>
</reference>
<evidence type="ECO:0000313" key="1">
    <source>
        <dbReference type="EMBL" id="AQG78778.1"/>
    </source>
</evidence>
<gene>
    <name evidence="1" type="ORF">AWR27_05215</name>
</gene>